<keyword evidence="2" id="KW-0862">Zinc</keyword>
<dbReference type="GO" id="GO:0008270">
    <property type="term" value="F:zinc ion binding"/>
    <property type="evidence" value="ECO:0007669"/>
    <property type="project" value="UniProtKB-KW"/>
</dbReference>
<reference evidence="2" key="2">
    <citation type="submission" date="2020-11" db="EMBL/GenBank/DDBJ databases">
        <authorList>
            <consortium name="DOE Joint Genome Institute"/>
            <person name="Kuo A."/>
            <person name="Miyauchi S."/>
            <person name="Kiss E."/>
            <person name="Drula E."/>
            <person name="Kohler A."/>
            <person name="Sanchez-Garcia M."/>
            <person name="Andreopoulos B."/>
            <person name="Barry K.W."/>
            <person name="Bonito G."/>
            <person name="Buee M."/>
            <person name="Carver A."/>
            <person name="Chen C."/>
            <person name="Cichocki N."/>
            <person name="Clum A."/>
            <person name="Culley D."/>
            <person name="Crous P.W."/>
            <person name="Fauchery L."/>
            <person name="Girlanda M."/>
            <person name="Hayes R."/>
            <person name="Keri Z."/>
            <person name="Labutti K."/>
            <person name="Lipzen A."/>
            <person name="Lombard V."/>
            <person name="Magnuson J."/>
            <person name="Maillard F."/>
            <person name="Morin E."/>
            <person name="Murat C."/>
            <person name="Nolan M."/>
            <person name="Ohm R."/>
            <person name="Pangilinan J."/>
            <person name="Pereira M."/>
            <person name="Perotto S."/>
            <person name="Peter M."/>
            <person name="Riley R."/>
            <person name="Sitrit Y."/>
            <person name="Stielow B."/>
            <person name="Szollosi G."/>
            <person name="Zifcakova L."/>
            <person name="Stursova M."/>
            <person name="Spatafora J.W."/>
            <person name="Tedersoo L."/>
            <person name="Vaario L.-M."/>
            <person name="Yamada A."/>
            <person name="Yan M."/>
            <person name="Wang P."/>
            <person name="Xu J."/>
            <person name="Bruns T."/>
            <person name="Baldrian P."/>
            <person name="Vilgalys R."/>
            <person name="Henrissat B."/>
            <person name="Grigoriev I.V."/>
            <person name="Hibbett D."/>
            <person name="Nagy L.G."/>
            <person name="Martin F.M."/>
        </authorList>
    </citation>
    <scope>NUCLEOTIDE SEQUENCE</scope>
    <source>
        <strain evidence="2">UH-Tt-Lm1</strain>
    </source>
</reference>
<dbReference type="GO" id="GO:0006384">
    <property type="term" value="P:transcription initiation at RNA polymerase III promoter"/>
    <property type="evidence" value="ECO:0007669"/>
    <property type="project" value="InterPro"/>
</dbReference>
<name>A0A9P6HEV1_9AGAM</name>
<dbReference type="InterPro" id="IPR015943">
    <property type="entry name" value="WD40/YVTN_repeat-like_dom_sf"/>
</dbReference>
<comment type="caution">
    <text evidence="2">The sequence shown here is derived from an EMBL/GenBank/DDBJ whole genome shotgun (WGS) entry which is preliminary data.</text>
</comment>
<dbReference type="GO" id="GO:0004402">
    <property type="term" value="F:histone acetyltransferase activity"/>
    <property type="evidence" value="ECO:0007669"/>
    <property type="project" value="InterPro"/>
</dbReference>
<proteinExistence type="predicted"/>
<reference evidence="2" key="1">
    <citation type="journal article" date="2020" name="Nat. Commun.">
        <title>Large-scale genome sequencing of mycorrhizal fungi provides insights into the early evolution of symbiotic traits.</title>
        <authorList>
            <person name="Miyauchi S."/>
            <person name="Kiss E."/>
            <person name="Kuo A."/>
            <person name="Drula E."/>
            <person name="Kohler A."/>
            <person name="Sanchez-Garcia M."/>
            <person name="Morin E."/>
            <person name="Andreopoulos B."/>
            <person name="Barry K.W."/>
            <person name="Bonito G."/>
            <person name="Buee M."/>
            <person name="Carver A."/>
            <person name="Chen C."/>
            <person name="Cichocki N."/>
            <person name="Clum A."/>
            <person name="Culley D."/>
            <person name="Crous P.W."/>
            <person name="Fauchery L."/>
            <person name="Girlanda M."/>
            <person name="Hayes R.D."/>
            <person name="Keri Z."/>
            <person name="LaButti K."/>
            <person name="Lipzen A."/>
            <person name="Lombard V."/>
            <person name="Magnuson J."/>
            <person name="Maillard F."/>
            <person name="Murat C."/>
            <person name="Nolan M."/>
            <person name="Ohm R.A."/>
            <person name="Pangilinan J."/>
            <person name="Pereira M.F."/>
            <person name="Perotto S."/>
            <person name="Peter M."/>
            <person name="Pfister S."/>
            <person name="Riley R."/>
            <person name="Sitrit Y."/>
            <person name="Stielow J.B."/>
            <person name="Szollosi G."/>
            <person name="Zifcakova L."/>
            <person name="Stursova M."/>
            <person name="Spatafora J.W."/>
            <person name="Tedersoo L."/>
            <person name="Vaario L.M."/>
            <person name="Yamada A."/>
            <person name="Yan M."/>
            <person name="Wang P."/>
            <person name="Xu J."/>
            <person name="Bruns T."/>
            <person name="Baldrian P."/>
            <person name="Vilgalys R."/>
            <person name="Dunand C."/>
            <person name="Henrissat B."/>
            <person name="Grigoriev I.V."/>
            <person name="Hibbett D."/>
            <person name="Nagy L.G."/>
            <person name="Martin F.M."/>
        </authorList>
    </citation>
    <scope>NUCLEOTIDE SEQUENCE</scope>
    <source>
        <strain evidence="2">UH-Tt-Lm1</strain>
    </source>
</reference>
<dbReference type="InterPro" id="IPR036322">
    <property type="entry name" value="WD40_repeat_dom_sf"/>
</dbReference>
<sequence>MDTTISLAAIPADPTLQNIQFSPDGQVLLATRHALYILTPDLGVNFDASSTAKILTGDFGWFRAIIDVGDIPPQNWFIETQEWAAVSFGSIERTLRSIAVSPAFVTTNGGSVIAILTSDMTLTFWAAPKNPIRGGWNKVQLPPCMLFSRSRMDYSLHAYTAIAWSSEPTFASSSGSLNSGSLLAVGTRAGSVHLLRYLDSAEQGESAGLVLTVEVGDRWVTQCAWTPWKTSDAQIVLSTLACGLSNGDVILIDVTQTLPSGSPFNLEVVTKTRNEKAASPDKRIITAMKWVSRKDGAQILVYCKPGTAHLYASPSPNALWSGLVDVRLQNQKTSRNSSELHPCCGIEYNQENGSVVLAIADGSLHVVGDLDRTPKYVNSAESGWSSHGLSTLARGLFVKSEGGGATEAMTCKISGMTSICSGSILLWLFEAVHPSDFSYKHRADRSINLALTQISGRTDESMPDGLSAVLDAPPTGRCWQILSFLQDLNTTAGQLPVATLFSAFLYLHNPERLKEALGRILELLKLEDGSELAAPDISHPSDPFQMHFETLLYGDQELSRLRLKLCVADFCWKWLNGAEDLQKLCGEAAVSILRAISRRTFLVYLVLGLLKASLLTAGDCVFLRRVILQTRSDGESQLLQSKALELERLLQTMPIAGGLPIEEECPACKSEIPFRDIRTAACQNGHPWTRCSITTLVLATSQVRTCLGCTRKAFSPVQSGFGGHPPVVAESQFMAGVLQTATRCLFCGNRFVYLL</sequence>
<accession>A0A9P6HEV1</accession>
<dbReference type="PANTHER" id="PTHR15496">
    <property type="entry name" value="GENERAL TRANSCRIPTION FACTOR 3C POLYPEPTIDE 4 FAMILY"/>
    <property type="match status" value="1"/>
</dbReference>
<dbReference type="PANTHER" id="PTHR15496:SF2">
    <property type="entry name" value="GENERAL TRANSCRIPTION FACTOR 3C POLYPEPTIDE 4"/>
    <property type="match status" value="1"/>
</dbReference>
<dbReference type="Gene3D" id="2.130.10.10">
    <property type="entry name" value="YVTN repeat-like/Quinoprotein amine dehydrogenase"/>
    <property type="match status" value="1"/>
</dbReference>
<dbReference type="OrthoDB" id="421374at2759"/>
<feature type="domain" description="Transcription factor IIIC putative zinc-finger" evidence="1">
    <location>
        <begin position="660"/>
        <end position="751"/>
    </location>
</feature>
<dbReference type="SUPFAM" id="SSF50978">
    <property type="entry name" value="WD40 repeat-like"/>
    <property type="match status" value="1"/>
</dbReference>
<dbReference type="AlphaFoldDB" id="A0A9P6HEV1"/>
<evidence type="ECO:0000259" key="1">
    <source>
        <dbReference type="Pfam" id="PF12660"/>
    </source>
</evidence>
<gene>
    <name evidence="2" type="ORF">BJ322DRAFT_1005727</name>
</gene>
<dbReference type="InterPro" id="IPR044230">
    <property type="entry name" value="GTF3C4"/>
</dbReference>
<evidence type="ECO:0000313" key="3">
    <source>
        <dbReference type="Proteomes" id="UP000736335"/>
    </source>
</evidence>
<keyword evidence="2" id="KW-0863">Zinc-finger</keyword>
<organism evidence="2 3">
    <name type="scientific">Thelephora terrestris</name>
    <dbReference type="NCBI Taxonomy" id="56493"/>
    <lineage>
        <taxon>Eukaryota</taxon>
        <taxon>Fungi</taxon>
        <taxon>Dikarya</taxon>
        <taxon>Basidiomycota</taxon>
        <taxon>Agaricomycotina</taxon>
        <taxon>Agaricomycetes</taxon>
        <taxon>Thelephorales</taxon>
        <taxon>Thelephoraceae</taxon>
        <taxon>Thelephora</taxon>
    </lineage>
</organism>
<protein>
    <submittedName>
        <fullName evidence="2">Zinc-finger of transcription factor IIIC complex-domain-containing protein</fullName>
    </submittedName>
</protein>
<evidence type="ECO:0000313" key="2">
    <source>
        <dbReference type="EMBL" id="KAF9785254.1"/>
    </source>
</evidence>
<dbReference type="EMBL" id="WIUZ02000007">
    <property type="protein sequence ID" value="KAF9785254.1"/>
    <property type="molecule type" value="Genomic_DNA"/>
</dbReference>
<keyword evidence="3" id="KW-1185">Reference proteome</keyword>
<dbReference type="InterPro" id="IPR024764">
    <property type="entry name" value="TFIIIC_Znf"/>
</dbReference>
<dbReference type="Pfam" id="PF12660">
    <property type="entry name" value="zf-TFIIIC"/>
    <property type="match status" value="1"/>
</dbReference>
<dbReference type="Proteomes" id="UP000736335">
    <property type="component" value="Unassembled WGS sequence"/>
</dbReference>
<dbReference type="GO" id="GO:0000127">
    <property type="term" value="C:transcription factor TFIIIC complex"/>
    <property type="evidence" value="ECO:0007669"/>
    <property type="project" value="InterPro"/>
</dbReference>
<keyword evidence="2" id="KW-0479">Metal-binding</keyword>